<protein>
    <recommendedName>
        <fullName evidence="2">Ankyrin repeat protein</fullName>
    </recommendedName>
</protein>
<evidence type="ECO:0000313" key="1">
    <source>
        <dbReference type="EMBL" id="QHS77596.1"/>
    </source>
</evidence>
<name>A0A6C0AD08_9ZZZZ</name>
<dbReference type="AlphaFoldDB" id="A0A6C0AD08"/>
<evidence type="ECO:0008006" key="2">
    <source>
        <dbReference type="Google" id="ProtNLM"/>
    </source>
</evidence>
<proteinExistence type="predicted"/>
<dbReference type="EMBL" id="MN740593">
    <property type="protein sequence ID" value="QHS77596.1"/>
    <property type="molecule type" value="Genomic_DNA"/>
</dbReference>
<accession>A0A6C0AD08</accession>
<organism evidence="1">
    <name type="scientific">viral metagenome</name>
    <dbReference type="NCBI Taxonomy" id="1070528"/>
    <lineage>
        <taxon>unclassified sequences</taxon>
        <taxon>metagenomes</taxon>
        <taxon>organismal metagenomes</taxon>
    </lineage>
</organism>
<reference evidence="1" key="1">
    <citation type="journal article" date="2020" name="Nature">
        <title>Giant virus diversity and host interactions through global metagenomics.</title>
        <authorList>
            <person name="Schulz F."/>
            <person name="Roux S."/>
            <person name="Paez-Espino D."/>
            <person name="Jungbluth S."/>
            <person name="Walsh D.A."/>
            <person name="Denef V.J."/>
            <person name="McMahon K.D."/>
            <person name="Konstantinidis K.T."/>
            <person name="Eloe-Fadrosh E.A."/>
            <person name="Kyrpides N.C."/>
            <person name="Woyke T."/>
        </authorList>
    </citation>
    <scope>NUCLEOTIDE SEQUENCE</scope>
    <source>
        <strain evidence="1">GVMAG-S-1021933-23</strain>
    </source>
</reference>
<sequence>MVLLLDIPNYLKKSHLYENFEDNDEEIKIPDIYLLEEPNKFISHEEFEKYLDCFSYWNMKILPNIFFEYLFTYSGKINNPEFSLIHQDILNSKKIISRTYIDEHGTSGHYDNYISLDNDLYIINNDLFIFKPSFYNLFNIDVIYYHFKSFFPYEQILYLIFYFNGYKLFKEEFKFKIYIGINIKNIIEFDIYLGNVKKINKDPILYNIALASGNINTINYIKRHVDISKDKQELIKCAILGNNIEIIKELLKDYLIIIDDDIKYNFIKRKNNLCILKLLINNGGDFDSDFIKLSIQNYRLDIFDFLIKKQNEIDGRILSSLLFYNHSSYIISNKIKLPENAFDITLTYEDYDFMEYILNNYEIEKIVPVIVFENYLTEVLDFLIKKGFKIQNSTSEYFYKYDFFSSCEKLEFFKYLYNINMIDKNICKEKIFDVMILNFLNSL</sequence>